<reference evidence="3 4" key="1">
    <citation type="journal article" date="2015" name="Nature">
        <title>rRNA introns, odd ribosomes, and small enigmatic genomes across a large radiation of phyla.</title>
        <authorList>
            <person name="Brown C.T."/>
            <person name="Hug L.A."/>
            <person name="Thomas B.C."/>
            <person name="Sharon I."/>
            <person name="Castelle C.J."/>
            <person name="Singh A."/>
            <person name="Wilkins M.J."/>
            <person name="Williams K.H."/>
            <person name="Banfield J.F."/>
        </authorList>
    </citation>
    <scope>NUCLEOTIDE SEQUENCE [LARGE SCALE GENOMIC DNA]</scope>
</reference>
<feature type="chain" id="PRO_5002535249" description="CBM-cenC domain-containing protein" evidence="2">
    <location>
        <begin position="32"/>
        <end position="654"/>
    </location>
</feature>
<evidence type="ECO:0008006" key="5">
    <source>
        <dbReference type="Google" id="ProtNLM"/>
    </source>
</evidence>
<evidence type="ECO:0000256" key="2">
    <source>
        <dbReference type="SAM" id="SignalP"/>
    </source>
</evidence>
<dbReference type="Gene3D" id="2.60.120.260">
    <property type="entry name" value="Galactose-binding domain-like"/>
    <property type="match status" value="1"/>
</dbReference>
<comment type="caution">
    <text evidence="3">The sequence shown here is derived from an EMBL/GenBank/DDBJ whole genome shotgun (WGS) entry which is preliminary data.</text>
</comment>
<keyword evidence="2" id="KW-0732">Signal</keyword>
<accession>A0A0G0X1R4</accession>
<feature type="signal peptide" evidence="2">
    <location>
        <begin position="1"/>
        <end position="31"/>
    </location>
</feature>
<evidence type="ECO:0000313" key="3">
    <source>
        <dbReference type="EMBL" id="KKS18950.1"/>
    </source>
</evidence>
<sequence>MVIILTMPRTKLFLSTSFLFLFLSLPFKISAADTTAPTTTYVQSPATPDGNNGWYRSIVQFNLSATDLESGVKEINYKINSSGWNKVLFSGTLNQAPNPSFEDAGGTPSGVALWDATEEDAQTTYTQDTSTYDPGHPSSSAKTTTTSSGWHGINNKVNFAVAEAYSNMTASVSLKTQNVSEDAFFKVYAVSQNGSGEQTYTLIGQSSTITGTNDWTRLSLNFVVNAENAIGVYLDIGLNGPGTVWSDAVVINSSTISANTSFSVATDSVNHTVVFYSVDNADNVETYSCEATIKNCVTFKLDQTPPGNWMNSGAYREIPGPSNHHLYTYVTVEDLISGLSALTSKYQYQPDDKSEFGIHSDLLQCSSEWQANNWAALESGTPNDGDTTADLLTQLTDYCNSDWKICKTVKFFAEDMAGNNSTKNLCINGPWIKVRGKGIVRSNNIIDMLSEPEEPNTDGLIEAAGSTINFFTSERGWKVTNSPVPQTRSYDDYLSLVTPPTPITGTLPAATGSYLVDGNYTLSVPNNYDSNTFDQIVFVNGNLTIDNDIKTHANTTALFVVKGDVLISKTTDNLEIGLIADGDIYTAYDMNIREVSRTLSFRGIYSADHFYFQRTLQGTNNNYIPSEDFTYEPKYAIQMKNYFSKSSVKWIMTE</sequence>
<gene>
    <name evidence="3" type="ORF">UU77_C0062G0004</name>
</gene>
<dbReference type="Proteomes" id="UP000034507">
    <property type="component" value="Unassembled WGS sequence"/>
</dbReference>
<protein>
    <recommendedName>
        <fullName evidence="5">CBM-cenC domain-containing protein</fullName>
    </recommendedName>
</protein>
<dbReference type="AlphaFoldDB" id="A0A0G0X1R4"/>
<organism evidence="3 4">
    <name type="scientific">candidate division WWE3 bacterium GW2011_GWC1_41_7</name>
    <dbReference type="NCBI Taxonomy" id="1619119"/>
    <lineage>
        <taxon>Bacteria</taxon>
        <taxon>Katanobacteria</taxon>
    </lineage>
</organism>
<name>A0A0G0X1R4_UNCKA</name>
<dbReference type="EMBL" id="LCBX01000062">
    <property type="protein sequence ID" value="KKS18950.1"/>
    <property type="molecule type" value="Genomic_DNA"/>
</dbReference>
<evidence type="ECO:0000313" key="4">
    <source>
        <dbReference type="Proteomes" id="UP000034507"/>
    </source>
</evidence>
<feature type="region of interest" description="Disordered" evidence="1">
    <location>
        <begin position="122"/>
        <end position="147"/>
    </location>
</feature>
<proteinExistence type="predicted"/>
<evidence type="ECO:0000256" key="1">
    <source>
        <dbReference type="SAM" id="MobiDB-lite"/>
    </source>
</evidence>